<dbReference type="Pfam" id="PF03045">
    <property type="entry name" value="DAN"/>
    <property type="match status" value="1"/>
</dbReference>
<keyword evidence="2" id="KW-0964">Secreted</keyword>
<dbReference type="Gene3D" id="2.10.90.10">
    <property type="entry name" value="Cystine-knot cytokines"/>
    <property type="match status" value="1"/>
</dbReference>
<keyword evidence="9" id="KW-1185">Reference proteome</keyword>
<feature type="region of interest" description="Disordered" evidence="5">
    <location>
        <begin position="120"/>
        <end position="145"/>
    </location>
</feature>
<organism evidence="8 9">
    <name type="scientific">Clytia hemisphaerica</name>
    <dbReference type="NCBI Taxonomy" id="252671"/>
    <lineage>
        <taxon>Eukaryota</taxon>
        <taxon>Metazoa</taxon>
        <taxon>Cnidaria</taxon>
        <taxon>Hydrozoa</taxon>
        <taxon>Hydroidolina</taxon>
        <taxon>Leptothecata</taxon>
        <taxon>Obeliida</taxon>
        <taxon>Clytiidae</taxon>
        <taxon>Clytia</taxon>
    </lineage>
</organism>
<evidence type="ECO:0000256" key="6">
    <source>
        <dbReference type="SAM" id="SignalP"/>
    </source>
</evidence>
<keyword evidence="3 6" id="KW-0732">Signal</keyword>
<accession>A0A7M5WST5</accession>
<comment type="subcellular location">
    <subcellularLocation>
        <location evidence="1">Secreted</location>
    </subcellularLocation>
</comment>
<evidence type="ECO:0000256" key="3">
    <source>
        <dbReference type="ARBA" id="ARBA00022729"/>
    </source>
</evidence>
<evidence type="ECO:0000256" key="2">
    <source>
        <dbReference type="ARBA" id="ARBA00022525"/>
    </source>
</evidence>
<evidence type="ECO:0000313" key="9">
    <source>
        <dbReference type="Proteomes" id="UP000594262"/>
    </source>
</evidence>
<dbReference type="InterPro" id="IPR004133">
    <property type="entry name" value="DAN_dom"/>
</dbReference>
<dbReference type="EnsemblMetazoa" id="CLYHEMT011481.1">
    <property type="protein sequence ID" value="CLYHEMP011481.1"/>
    <property type="gene ID" value="CLYHEMG011481"/>
</dbReference>
<evidence type="ECO:0000256" key="5">
    <source>
        <dbReference type="SAM" id="MobiDB-lite"/>
    </source>
</evidence>
<dbReference type="InterPro" id="IPR029034">
    <property type="entry name" value="Cystine-knot_cytokine"/>
</dbReference>
<feature type="compositionally biased region" description="Low complexity" evidence="5">
    <location>
        <begin position="126"/>
        <end position="137"/>
    </location>
</feature>
<keyword evidence="4" id="KW-1015">Disulfide bond</keyword>
<feature type="domain" description="DAN" evidence="7">
    <location>
        <begin position="30"/>
        <end position="121"/>
    </location>
</feature>
<proteinExistence type="predicted"/>
<evidence type="ECO:0000256" key="1">
    <source>
        <dbReference type="ARBA" id="ARBA00004613"/>
    </source>
</evidence>
<evidence type="ECO:0000259" key="7">
    <source>
        <dbReference type="Pfam" id="PF03045"/>
    </source>
</evidence>
<dbReference type="GO" id="GO:0005576">
    <property type="term" value="C:extracellular region"/>
    <property type="evidence" value="ECO:0007669"/>
    <property type="project" value="UniProtKB-SubCell"/>
</dbReference>
<dbReference type="AlphaFoldDB" id="A0A7M5WST5"/>
<reference evidence="8" key="1">
    <citation type="submission" date="2021-01" db="UniProtKB">
        <authorList>
            <consortium name="EnsemblMetazoa"/>
        </authorList>
    </citation>
    <scope>IDENTIFICATION</scope>
</reference>
<sequence length="190" mass="21625">MKYSLKASIVVLFVTLMVNGKSIDIDDYVKCQAYDHPRLLKKEGCLDITIPDKMCKGGCISQAFPELKKNHQEEIAIQDDNDDNQILSLSVRQNQCPMCLPKKTAKRTFAMKCKKQNVNQRPAQLSSSSSSASSTTARFVDEDTDRDVGTDYDEIRQVEVDVLVECQCVHVPCNKWMNMKEIQKHYKAQQ</sequence>
<name>A0A7M5WST5_9CNID</name>
<evidence type="ECO:0000256" key="4">
    <source>
        <dbReference type="ARBA" id="ARBA00023157"/>
    </source>
</evidence>
<evidence type="ECO:0000313" key="8">
    <source>
        <dbReference type="EnsemblMetazoa" id="CLYHEMP011481.1"/>
    </source>
</evidence>
<protein>
    <recommendedName>
        <fullName evidence="7">DAN domain-containing protein</fullName>
    </recommendedName>
</protein>
<feature type="signal peptide" evidence="6">
    <location>
        <begin position="1"/>
        <end position="20"/>
    </location>
</feature>
<dbReference type="Proteomes" id="UP000594262">
    <property type="component" value="Unplaced"/>
</dbReference>
<feature type="chain" id="PRO_5029535143" description="DAN domain-containing protein" evidence="6">
    <location>
        <begin position="21"/>
        <end position="190"/>
    </location>
</feature>